<organism evidence="1 2">
    <name type="scientific">Piloderma croceum (strain F 1598)</name>
    <dbReference type="NCBI Taxonomy" id="765440"/>
    <lineage>
        <taxon>Eukaryota</taxon>
        <taxon>Fungi</taxon>
        <taxon>Dikarya</taxon>
        <taxon>Basidiomycota</taxon>
        <taxon>Agaricomycotina</taxon>
        <taxon>Agaricomycetes</taxon>
        <taxon>Agaricomycetidae</taxon>
        <taxon>Atheliales</taxon>
        <taxon>Atheliaceae</taxon>
        <taxon>Piloderma</taxon>
    </lineage>
</organism>
<gene>
    <name evidence="1" type="ORF">PILCRDRAFT_759711</name>
</gene>
<keyword evidence="2" id="KW-1185">Reference proteome</keyword>
<dbReference type="EMBL" id="KN833455">
    <property type="protein sequence ID" value="KIM71143.1"/>
    <property type="molecule type" value="Genomic_DNA"/>
</dbReference>
<protein>
    <submittedName>
        <fullName evidence="1">Uncharacterized protein</fullName>
    </submittedName>
</protein>
<sequence>MPSKVVALVGCCIIELIRHYHPSKFRDAPYRPRDKLISRIQWLTIPNPVSNYGMPCIKQHHSRTRVESYLLIGAGGIRTSADKQADTITPTPRNDPPPI</sequence>
<evidence type="ECO:0000313" key="2">
    <source>
        <dbReference type="Proteomes" id="UP000054166"/>
    </source>
</evidence>
<proteinExistence type="predicted"/>
<dbReference type="Proteomes" id="UP000054166">
    <property type="component" value="Unassembled WGS sequence"/>
</dbReference>
<accession>A0A0C3ABK0</accession>
<reference evidence="1 2" key="1">
    <citation type="submission" date="2014-04" db="EMBL/GenBank/DDBJ databases">
        <authorList>
            <consortium name="DOE Joint Genome Institute"/>
            <person name="Kuo A."/>
            <person name="Tarkka M."/>
            <person name="Buscot F."/>
            <person name="Kohler A."/>
            <person name="Nagy L.G."/>
            <person name="Floudas D."/>
            <person name="Copeland A."/>
            <person name="Barry K.W."/>
            <person name="Cichocki N."/>
            <person name="Veneault-Fourrey C."/>
            <person name="LaButti K."/>
            <person name="Lindquist E.A."/>
            <person name="Lipzen A."/>
            <person name="Lundell T."/>
            <person name="Morin E."/>
            <person name="Murat C."/>
            <person name="Sun H."/>
            <person name="Tunlid A."/>
            <person name="Henrissat B."/>
            <person name="Grigoriev I.V."/>
            <person name="Hibbett D.S."/>
            <person name="Martin F."/>
            <person name="Nordberg H.P."/>
            <person name="Cantor M.N."/>
            <person name="Hua S.X."/>
        </authorList>
    </citation>
    <scope>NUCLEOTIDE SEQUENCE [LARGE SCALE GENOMIC DNA]</scope>
    <source>
        <strain evidence="1 2">F 1598</strain>
    </source>
</reference>
<name>A0A0C3ABK0_PILCF</name>
<dbReference type="InParanoid" id="A0A0C3ABK0"/>
<evidence type="ECO:0000313" key="1">
    <source>
        <dbReference type="EMBL" id="KIM71143.1"/>
    </source>
</evidence>
<dbReference type="AlphaFoldDB" id="A0A0C3ABK0"/>
<reference evidence="2" key="2">
    <citation type="submission" date="2015-01" db="EMBL/GenBank/DDBJ databases">
        <title>Evolutionary Origins and Diversification of the Mycorrhizal Mutualists.</title>
        <authorList>
            <consortium name="DOE Joint Genome Institute"/>
            <consortium name="Mycorrhizal Genomics Consortium"/>
            <person name="Kohler A."/>
            <person name="Kuo A."/>
            <person name="Nagy L.G."/>
            <person name="Floudas D."/>
            <person name="Copeland A."/>
            <person name="Barry K.W."/>
            <person name="Cichocki N."/>
            <person name="Veneault-Fourrey C."/>
            <person name="LaButti K."/>
            <person name="Lindquist E.A."/>
            <person name="Lipzen A."/>
            <person name="Lundell T."/>
            <person name="Morin E."/>
            <person name="Murat C."/>
            <person name="Riley R."/>
            <person name="Ohm R."/>
            <person name="Sun H."/>
            <person name="Tunlid A."/>
            <person name="Henrissat B."/>
            <person name="Grigoriev I.V."/>
            <person name="Hibbett D.S."/>
            <person name="Martin F."/>
        </authorList>
    </citation>
    <scope>NUCLEOTIDE SEQUENCE [LARGE SCALE GENOMIC DNA]</scope>
    <source>
        <strain evidence="2">F 1598</strain>
    </source>
</reference>
<dbReference type="HOGENOM" id="CLU_2321235_0_0_1"/>